<dbReference type="EMBL" id="JAPFFF010000009">
    <property type="protein sequence ID" value="KAK8882307.1"/>
    <property type="molecule type" value="Genomic_DNA"/>
</dbReference>
<comment type="caution">
    <text evidence="2">The sequence shown here is derived from an EMBL/GenBank/DDBJ whole genome shotgun (WGS) entry which is preliminary data.</text>
</comment>
<accession>A0ABR2JTV0</accession>
<protein>
    <recommendedName>
        <fullName evidence="4">SWIM-type domain-containing protein</fullName>
    </recommendedName>
</protein>
<keyword evidence="1" id="KW-1133">Transmembrane helix</keyword>
<keyword evidence="1" id="KW-0812">Transmembrane</keyword>
<keyword evidence="3" id="KW-1185">Reference proteome</keyword>
<organism evidence="2 3">
    <name type="scientific">Tritrichomonas musculus</name>
    <dbReference type="NCBI Taxonomy" id="1915356"/>
    <lineage>
        <taxon>Eukaryota</taxon>
        <taxon>Metamonada</taxon>
        <taxon>Parabasalia</taxon>
        <taxon>Tritrichomonadida</taxon>
        <taxon>Tritrichomonadidae</taxon>
        <taxon>Tritrichomonas</taxon>
    </lineage>
</organism>
<keyword evidence="1" id="KW-0472">Membrane</keyword>
<evidence type="ECO:0000313" key="2">
    <source>
        <dbReference type="EMBL" id="KAK8882307.1"/>
    </source>
</evidence>
<proteinExistence type="predicted"/>
<reference evidence="2 3" key="1">
    <citation type="submission" date="2024-04" db="EMBL/GenBank/DDBJ databases">
        <title>Tritrichomonas musculus Genome.</title>
        <authorList>
            <person name="Alves-Ferreira E."/>
            <person name="Grigg M."/>
            <person name="Lorenzi H."/>
            <person name="Galac M."/>
        </authorList>
    </citation>
    <scope>NUCLEOTIDE SEQUENCE [LARGE SCALE GENOMIC DNA]</scope>
    <source>
        <strain evidence="2 3">EAF2021</strain>
    </source>
</reference>
<evidence type="ECO:0000313" key="3">
    <source>
        <dbReference type="Proteomes" id="UP001470230"/>
    </source>
</evidence>
<evidence type="ECO:0000256" key="1">
    <source>
        <dbReference type="SAM" id="Phobius"/>
    </source>
</evidence>
<evidence type="ECO:0008006" key="4">
    <source>
        <dbReference type="Google" id="ProtNLM"/>
    </source>
</evidence>
<dbReference type="Proteomes" id="UP001470230">
    <property type="component" value="Unassembled WGS sequence"/>
</dbReference>
<sequence>MVTRLLNAQDETEYLQISEEIKTELIIYIKIKEEISEIDNVTLKKIEKLKIMLSGLKGKFDSNYFIYKWARWLRADYNVARCTNHTEGAHGNINTSIEHRGAANFSTGLSSTINYVLNVLQNRQNNHGTSFGRYHHKQREKIIKILSSKSFDINKCIERCKCKDDFYNKAIYGVSFPCCHKILQIIYSNTAINNFKQINSVDVERFLIYFLNMPINYGRYYSENELKEKASEIINYYSINEQIKLDQKTTFSLMKHLFGALSNKLPDPLQFPENYNDNVFRTEEVIPISIDSSSCFWLFDEYNRYIEYYYILILLHACAFIYKIFNFTFKDMLKKIMIFYTYV</sequence>
<feature type="transmembrane region" description="Helical" evidence="1">
    <location>
        <begin position="308"/>
        <end position="329"/>
    </location>
</feature>
<gene>
    <name evidence="2" type="ORF">M9Y10_044949</name>
</gene>
<name>A0ABR2JTV0_9EUKA</name>